<evidence type="ECO:0008006" key="3">
    <source>
        <dbReference type="Google" id="ProtNLM"/>
    </source>
</evidence>
<dbReference type="Pfam" id="PF12023">
    <property type="entry name" value="DUF3511"/>
    <property type="match status" value="1"/>
</dbReference>
<keyword evidence="2" id="KW-1185">Reference proteome</keyword>
<dbReference type="PANTHER" id="PTHR33193">
    <property type="entry name" value="DOMAIN PROTEIN, PUTATIVE (DUF3511)-RELATED"/>
    <property type="match status" value="1"/>
</dbReference>
<accession>W9RIC7</accession>
<sequence>MDVFRSSTRRNCEKIMAYQIGSNYRNGDQHDRHHNCYVPAANYNSCSCRSIQTRAVSSSPGFPYPNSLWRGPSSSKEKELKRQRRVARYKAYGVESKLKAKIRKGFRWFKQKCSALIHG</sequence>
<dbReference type="EMBL" id="KE344264">
    <property type="protein sequence ID" value="EXB55751.1"/>
    <property type="molecule type" value="Genomic_DNA"/>
</dbReference>
<dbReference type="InterPro" id="IPR021899">
    <property type="entry name" value="DUF3511"/>
</dbReference>
<organism evidence="1 2">
    <name type="scientific">Morus notabilis</name>
    <dbReference type="NCBI Taxonomy" id="981085"/>
    <lineage>
        <taxon>Eukaryota</taxon>
        <taxon>Viridiplantae</taxon>
        <taxon>Streptophyta</taxon>
        <taxon>Embryophyta</taxon>
        <taxon>Tracheophyta</taxon>
        <taxon>Spermatophyta</taxon>
        <taxon>Magnoliopsida</taxon>
        <taxon>eudicotyledons</taxon>
        <taxon>Gunneridae</taxon>
        <taxon>Pentapetalae</taxon>
        <taxon>rosids</taxon>
        <taxon>fabids</taxon>
        <taxon>Rosales</taxon>
        <taxon>Moraceae</taxon>
        <taxon>Moreae</taxon>
        <taxon>Morus</taxon>
    </lineage>
</organism>
<gene>
    <name evidence="1" type="ORF">L484_007747</name>
</gene>
<dbReference type="PANTHER" id="PTHR33193:SF13">
    <property type="entry name" value="EXPRESSED PROTEIN"/>
    <property type="match status" value="1"/>
</dbReference>
<dbReference type="AlphaFoldDB" id="W9RIC7"/>
<protein>
    <recommendedName>
        <fullName evidence="3">DUF3511 domain-containing protein</fullName>
    </recommendedName>
</protein>
<reference evidence="2" key="1">
    <citation type="submission" date="2013-01" db="EMBL/GenBank/DDBJ databases">
        <title>Draft Genome Sequence of a Mulberry Tree, Morus notabilis C.K. Schneid.</title>
        <authorList>
            <person name="He N."/>
            <person name="Zhao S."/>
        </authorList>
    </citation>
    <scope>NUCLEOTIDE SEQUENCE</scope>
</reference>
<proteinExistence type="predicted"/>
<name>W9RIC7_9ROSA</name>
<dbReference type="STRING" id="981085.W9RIC7"/>
<evidence type="ECO:0000313" key="2">
    <source>
        <dbReference type="Proteomes" id="UP000030645"/>
    </source>
</evidence>
<evidence type="ECO:0000313" key="1">
    <source>
        <dbReference type="EMBL" id="EXB55751.1"/>
    </source>
</evidence>
<dbReference type="Proteomes" id="UP000030645">
    <property type="component" value="Unassembled WGS sequence"/>
</dbReference>